<evidence type="ECO:0000256" key="3">
    <source>
        <dbReference type="ARBA" id="ARBA00022827"/>
    </source>
</evidence>
<keyword evidence="4" id="KW-0560">Oxidoreductase</keyword>
<dbReference type="Proteomes" id="UP000610203">
    <property type="component" value="Unassembled WGS sequence"/>
</dbReference>
<name>A0ABQ3GR42_9GAMM</name>
<dbReference type="InterPro" id="IPR017584">
    <property type="entry name" value="Pyridine_nucleo_diS_OxRdtase_N"/>
</dbReference>
<organism evidence="6 7">
    <name type="scientific">Psychrobacter glaciei</name>
    <dbReference type="NCBI Taxonomy" id="619771"/>
    <lineage>
        <taxon>Bacteria</taxon>
        <taxon>Pseudomonadati</taxon>
        <taxon>Pseudomonadota</taxon>
        <taxon>Gammaproteobacteria</taxon>
        <taxon>Moraxellales</taxon>
        <taxon>Moraxellaceae</taxon>
        <taxon>Psychrobacter</taxon>
    </lineage>
</organism>
<evidence type="ECO:0000313" key="7">
    <source>
        <dbReference type="Proteomes" id="UP000610203"/>
    </source>
</evidence>
<comment type="caution">
    <text evidence="6">The sequence shown here is derived from an EMBL/GenBank/DDBJ whole genome shotgun (WGS) entry which is preliminary data.</text>
</comment>
<gene>
    <name evidence="6" type="ORF">GCM10016272_16470</name>
</gene>
<comment type="cofactor">
    <cofactor evidence="1">
        <name>FAD</name>
        <dbReference type="ChEBI" id="CHEBI:57692"/>
    </cofactor>
</comment>
<dbReference type="PANTHER" id="PTHR42913">
    <property type="entry name" value="APOPTOSIS-INDUCING FACTOR 1"/>
    <property type="match status" value="1"/>
</dbReference>
<proteinExistence type="predicted"/>
<keyword evidence="2" id="KW-0285">Flavoprotein</keyword>
<dbReference type="InterPro" id="IPR051169">
    <property type="entry name" value="NADH-Q_oxidoreductase"/>
</dbReference>
<evidence type="ECO:0000256" key="2">
    <source>
        <dbReference type="ARBA" id="ARBA00022630"/>
    </source>
</evidence>
<dbReference type="SUPFAM" id="SSF51905">
    <property type="entry name" value="FAD/NAD(P)-binding domain"/>
    <property type="match status" value="2"/>
</dbReference>
<sequence length="371" mass="41098">MPTKKMPVKKLLLAGAGHAHIGLLRRRCITPSIKLDITLISAQPQFVYSGMLPGWMAGHYTLDNIRIDIKSLCSQAGVRFIQQPITAVDAKSQQVMTTDDRHYSYDVLSLNTGADTDMRWSHNAETSSVIAIRPLSEFITHWQQILTDARQSKKYQLAIIGAGAAAIELVMAAQVALQQINTNHQVILVCGEHLLSGFNPRFQQRVMKQLYRHGIRMVQERATGYRDGQLSTATDSLTMDAVIAATGVMGSAWTAATDLQTIDNGFIAVNALQQSVSHPNVFAVGDVATRVDEDMAHSGVHAVRGGAIEADNLLAYLRGEPMQNYQPKTRTLYLLSCGDKYAIGSWGKFSVQGRWVWYLKRKIDKRFINAK</sequence>
<evidence type="ECO:0000256" key="1">
    <source>
        <dbReference type="ARBA" id="ARBA00001974"/>
    </source>
</evidence>
<dbReference type="InterPro" id="IPR036188">
    <property type="entry name" value="FAD/NAD-bd_sf"/>
</dbReference>
<keyword evidence="7" id="KW-1185">Reference proteome</keyword>
<dbReference type="InterPro" id="IPR023753">
    <property type="entry name" value="FAD/NAD-binding_dom"/>
</dbReference>
<evidence type="ECO:0000256" key="4">
    <source>
        <dbReference type="ARBA" id="ARBA00023002"/>
    </source>
</evidence>
<reference evidence="7" key="1">
    <citation type="journal article" date="2019" name="Int. J. Syst. Evol. Microbiol.">
        <title>The Global Catalogue of Microorganisms (GCM) 10K type strain sequencing project: providing services to taxonomists for standard genome sequencing and annotation.</title>
        <authorList>
            <consortium name="The Broad Institute Genomics Platform"/>
            <consortium name="The Broad Institute Genome Sequencing Center for Infectious Disease"/>
            <person name="Wu L."/>
            <person name="Ma J."/>
        </authorList>
    </citation>
    <scope>NUCLEOTIDE SEQUENCE [LARGE SCALE GENOMIC DNA]</scope>
    <source>
        <strain evidence="7">KCTC 42280</strain>
    </source>
</reference>
<dbReference type="NCBIfam" id="TIGR03169">
    <property type="entry name" value="Nterm_to_SelD"/>
    <property type="match status" value="1"/>
</dbReference>
<dbReference type="Gene3D" id="3.50.50.100">
    <property type="match status" value="1"/>
</dbReference>
<dbReference type="Pfam" id="PF07992">
    <property type="entry name" value="Pyr_redox_2"/>
    <property type="match status" value="1"/>
</dbReference>
<keyword evidence="3" id="KW-0274">FAD</keyword>
<feature type="domain" description="FAD/NAD(P)-binding" evidence="5">
    <location>
        <begin position="34"/>
        <end position="290"/>
    </location>
</feature>
<accession>A0ABQ3GR42</accession>
<evidence type="ECO:0000259" key="5">
    <source>
        <dbReference type="Pfam" id="PF07992"/>
    </source>
</evidence>
<dbReference type="EMBL" id="BMZR01000003">
    <property type="protein sequence ID" value="GHD33024.1"/>
    <property type="molecule type" value="Genomic_DNA"/>
</dbReference>
<dbReference type="PANTHER" id="PTHR42913:SF9">
    <property type="entry name" value="SLR1591 PROTEIN"/>
    <property type="match status" value="1"/>
</dbReference>
<dbReference type="RefSeq" id="WP_189584409.1">
    <property type="nucleotide sequence ID" value="NZ_BMZR01000003.1"/>
</dbReference>
<evidence type="ECO:0000313" key="6">
    <source>
        <dbReference type="EMBL" id="GHD33024.1"/>
    </source>
</evidence>
<protein>
    <submittedName>
        <fullName evidence="6">Pyridine nucleotide-disulfide oxidoreductase</fullName>
    </submittedName>
</protein>